<reference evidence="2 3" key="1">
    <citation type="submission" date="2020-08" db="EMBL/GenBank/DDBJ databases">
        <title>Sequencing the genomes of 1000 actinobacteria strains.</title>
        <authorList>
            <person name="Klenk H.-P."/>
        </authorList>
    </citation>
    <scope>NUCLEOTIDE SEQUENCE [LARGE SCALE GENOMIC DNA]</scope>
    <source>
        <strain evidence="2 3">DSM 45298</strain>
    </source>
</reference>
<evidence type="ECO:0000313" key="2">
    <source>
        <dbReference type="EMBL" id="MBB4135144.1"/>
    </source>
</evidence>
<dbReference type="Proteomes" id="UP000551501">
    <property type="component" value="Unassembled WGS sequence"/>
</dbReference>
<protein>
    <submittedName>
        <fullName evidence="2">Acetyl-CoA acetyltransferase</fullName>
    </submittedName>
</protein>
<dbReference type="EMBL" id="JACIFP010000001">
    <property type="protein sequence ID" value="MBB4135144.1"/>
    <property type="molecule type" value="Genomic_DNA"/>
</dbReference>
<dbReference type="Pfam" id="PF22691">
    <property type="entry name" value="Thiolase_C_1"/>
    <property type="match status" value="1"/>
</dbReference>
<gene>
    <name evidence="2" type="ORF">BKA16_001696</name>
</gene>
<evidence type="ECO:0000313" key="3">
    <source>
        <dbReference type="Proteomes" id="UP000551501"/>
    </source>
</evidence>
<proteinExistence type="predicted"/>
<comment type="caution">
    <text evidence="2">The sequence shown here is derived from an EMBL/GenBank/DDBJ whole genome shotgun (WGS) entry which is preliminary data.</text>
</comment>
<dbReference type="Gene3D" id="3.40.47.10">
    <property type="match status" value="1"/>
</dbReference>
<evidence type="ECO:0000259" key="1">
    <source>
        <dbReference type="Pfam" id="PF22691"/>
    </source>
</evidence>
<accession>A0A840EXU1</accession>
<keyword evidence="3" id="KW-1185">Reference proteome</keyword>
<dbReference type="InterPro" id="IPR055140">
    <property type="entry name" value="Thiolase_C_2"/>
</dbReference>
<dbReference type="InterPro" id="IPR016039">
    <property type="entry name" value="Thiolase-like"/>
</dbReference>
<organism evidence="2 3">
    <name type="scientific">Gordonia humi</name>
    <dbReference type="NCBI Taxonomy" id="686429"/>
    <lineage>
        <taxon>Bacteria</taxon>
        <taxon>Bacillati</taxon>
        <taxon>Actinomycetota</taxon>
        <taxon>Actinomycetes</taxon>
        <taxon>Mycobacteriales</taxon>
        <taxon>Gordoniaceae</taxon>
        <taxon>Gordonia</taxon>
    </lineage>
</organism>
<sequence>MGEYFESGRATYGGDVVINLHGGLLSEGYIHGLNHHYEAVLQLRREAGVRQMLDAELALVTAAAGPFGGTNVYSREKT</sequence>
<keyword evidence="2" id="KW-0808">Transferase</keyword>
<name>A0A840EXU1_9ACTN</name>
<dbReference type="AlphaFoldDB" id="A0A840EXU1"/>
<feature type="domain" description="Thiolase C-terminal" evidence="1">
    <location>
        <begin position="2"/>
        <end position="67"/>
    </location>
</feature>
<dbReference type="GO" id="GO:0016746">
    <property type="term" value="F:acyltransferase activity"/>
    <property type="evidence" value="ECO:0007669"/>
    <property type="project" value="InterPro"/>
</dbReference>